<evidence type="ECO:0000313" key="5">
    <source>
        <dbReference type="Proteomes" id="UP000279911"/>
    </source>
</evidence>
<feature type="compositionally biased region" description="Polar residues" evidence="2">
    <location>
        <begin position="121"/>
        <end position="131"/>
    </location>
</feature>
<keyword evidence="1" id="KW-0175">Coiled coil</keyword>
<feature type="region of interest" description="Disordered" evidence="2">
    <location>
        <begin position="121"/>
        <end position="150"/>
    </location>
</feature>
<name>A0A427THY3_9BACI</name>
<comment type="caution">
    <text evidence="4">The sequence shown here is derived from an EMBL/GenBank/DDBJ whole genome shotgun (WGS) entry which is preliminary data.</text>
</comment>
<evidence type="ECO:0008006" key="6">
    <source>
        <dbReference type="Google" id="ProtNLM"/>
    </source>
</evidence>
<proteinExistence type="predicted"/>
<protein>
    <recommendedName>
        <fullName evidence="6">Pilus assembly protein PilO</fullName>
    </recommendedName>
</protein>
<evidence type="ECO:0000256" key="1">
    <source>
        <dbReference type="SAM" id="Coils"/>
    </source>
</evidence>
<feature type="coiled-coil region" evidence="1">
    <location>
        <begin position="39"/>
        <end position="66"/>
    </location>
</feature>
<keyword evidence="3" id="KW-1133">Transmembrane helix</keyword>
<keyword evidence="3" id="KW-0472">Membrane</keyword>
<feature type="compositionally biased region" description="Acidic residues" evidence="2">
    <location>
        <begin position="256"/>
        <end position="273"/>
    </location>
</feature>
<evidence type="ECO:0000256" key="3">
    <source>
        <dbReference type="SAM" id="Phobius"/>
    </source>
</evidence>
<feature type="region of interest" description="Disordered" evidence="2">
    <location>
        <begin position="238"/>
        <end position="273"/>
    </location>
</feature>
<dbReference type="InterPro" id="IPR014717">
    <property type="entry name" value="Transl_elong_EF1B/ribsomal_bS6"/>
</dbReference>
<organism evidence="4 5">
    <name type="scientific">Mesobacillus subterraneus</name>
    <dbReference type="NCBI Taxonomy" id="285983"/>
    <lineage>
        <taxon>Bacteria</taxon>
        <taxon>Bacillati</taxon>
        <taxon>Bacillota</taxon>
        <taxon>Bacilli</taxon>
        <taxon>Bacillales</taxon>
        <taxon>Bacillaceae</taxon>
        <taxon>Mesobacillus</taxon>
    </lineage>
</organism>
<dbReference type="AlphaFoldDB" id="A0A427THY3"/>
<dbReference type="Proteomes" id="UP000279911">
    <property type="component" value="Unassembled WGS sequence"/>
</dbReference>
<feature type="transmembrane region" description="Helical" evidence="3">
    <location>
        <begin position="12"/>
        <end position="33"/>
    </location>
</feature>
<dbReference type="RefSeq" id="WP_125481860.1">
    <property type="nucleotide sequence ID" value="NZ_RSFW01000027.1"/>
</dbReference>
<gene>
    <name evidence="4" type="ORF">EJA10_20285</name>
</gene>
<dbReference type="Gene3D" id="3.30.70.60">
    <property type="match status" value="1"/>
</dbReference>
<dbReference type="EMBL" id="RSFW01000027">
    <property type="protein sequence ID" value="RSD23312.1"/>
    <property type="molecule type" value="Genomic_DNA"/>
</dbReference>
<keyword evidence="3" id="KW-0812">Transmembrane</keyword>
<feature type="compositionally biased region" description="Acidic residues" evidence="2">
    <location>
        <begin position="132"/>
        <end position="144"/>
    </location>
</feature>
<dbReference type="OrthoDB" id="2427034at2"/>
<reference evidence="5" key="1">
    <citation type="submission" date="2018-12" db="EMBL/GenBank/DDBJ databases">
        <title>Bacillus chawlae sp. nov., Bacillus glennii sp. nov., and Bacillus saganii sp. nov. Isolated from the Vehicle Assembly Building at Kennedy Space Center where the Viking Spacecraft were Assembled.</title>
        <authorList>
            <person name="Seuylemezian A."/>
            <person name="Vaishampayan P."/>
        </authorList>
    </citation>
    <scope>NUCLEOTIDE SEQUENCE [LARGE SCALE GENOMIC DNA]</scope>
    <source>
        <strain evidence="5">DSM 13966</strain>
    </source>
</reference>
<sequence length="273" mass="30347">MNLRIDKKELIILVASAIVIAAIYALAYFFYIAPIKSSLSIKENQLKMEQQLNEALETKLASAEASDFSSAGELQKKLPVDPLVEQMVLDLEKAEVISNSFISSVEFNFGEHATIADQYADTSDGQQSEISESGEPETQIDTEESGPSAQQTELMIPEGLANFTASIIVRADDYFGLEKFIQTLESLQRIVAVNSISFTGADEIFTLTDEEDQIEMTLTIHAFYLPMLKDLQEFNPKIETPTPANKRNPFPTFGDYFDDNVSEEDEDGQNDGN</sequence>
<evidence type="ECO:0000313" key="4">
    <source>
        <dbReference type="EMBL" id="RSD23312.1"/>
    </source>
</evidence>
<accession>A0A427THY3</accession>
<evidence type="ECO:0000256" key="2">
    <source>
        <dbReference type="SAM" id="MobiDB-lite"/>
    </source>
</evidence>